<dbReference type="AlphaFoldDB" id="A0A4R4WC43"/>
<dbReference type="Proteomes" id="UP000295172">
    <property type="component" value="Unassembled WGS sequence"/>
</dbReference>
<evidence type="ECO:0000313" key="2">
    <source>
        <dbReference type="EMBL" id="TDD12895.1"/>
    </source>
</evidence>
<protein>
    <submittedName>
        <fullName evidence="2">Class F sortase</fullName>
    </submittedName>
</protein>
<dbReference type="OrthoDB" id="525039at2"/>
<comment type="caution">
    <text evidence="2">The sequence shown here is derived from an EMBL/GenBank/DDBJ whole genome shotgun (WGS) entry which is preliminary data.</text>
</comment>
<gene>
    <name evidence="2" type="ORF">E1218_35220</name>
</gene>
<reference evidence="2 3" key="1">
    <citation type="submission" date="2019-02" db="EMBL/GenBank/DDBJ databases">
        <title>Draft genome sequences of novel Actinobacteria.</title>
        <authorList>
            <person name="Sahin N."/>
            <person name="Ay H."/>
            <person name="Saygin H."/>
        </authorList>
    </citation>
    <scope>NUCLEOTIDE SEQUENCE [LARGE SCALE GENOMIC DNA]</scope>
    <source>
        <strain evidence="2 3">16K104</strain>
    </source>
</reference>
<accession>A0A4R4WC43</accession>
<dbReference type="Pfam" id="PF04203">
    <property type="entry name" value="Sortase"/>
    <property type="match status" value="1"/>
</dbReference>
<dbReference type="InterPro" id="IPR023365">
    <property type="entry name" value="Sortase_dom-sf"/>
</dbReference>
<keyword evidence="1" id="KW-0378">Hydrolase</keyword>
<name>A0A4R4WC43_9ACTN</name>
<dbReference type="Gene3D" id="2.40.260.10">
    <property type="entry name" value="Sortase"/>
    <property type="match status" value="1"/>
</dbReference>
<sequence>MGVTISSLSVEAVVVPVGVAADGSLMLPEPSTVGWWIGGAQPGDARGTTVLAGHVDADDGSQGALYDLSSVHGGDTIRIATAAGPLTYRVVALHNYRRQHLPKQLFDQRGPHRLAVITCGGSYDPRRGYSSNVVAYAVPARA</sequence>
<dbReference type="InterPro" id="IPR005754">
    <property type="entry name" value="Sortase"/>
</dbReference>
<evidence type="ECO:0000256" key="1">
    <source>
        <dbReference type="ARBA" id="ARBA00022801"/>
    </source>
</evidence>
<dbReference type="InterPro" id="IPR042001">
    <property type="entry name" value="Sortase_F"/>
</dbReference>
<dbReference type="EMBL" id="SMKR01000297">
    <property type="protein sequence ID" value="TDD12895.1"/>
    <property type="molecule type" value="Genomic_DNA"/>
</dbReference>
<evidence type="ECO:0000313" key="3">
    <source>
        <dbReference type="Proteomes" id="UP000295172"/>
    </source>
</evidence>
<proteinExistence type="predicted"/>
<organism evidence="2 3">
    <name type="scientific">Kribbella turkmenica</name>
    <dbReference type="NCBI Taxonomy" id="2530375"/>
    <lineage>
        <taxon>Bacteria</taxon>
        <taxon>Bacillati</taxon>
        <taxon>Actinomycetota</taxon>
        <taxon>Actinomycetes</taxon>
        <taxon>Propionibacteriales</taxon>
        <taxon>Kribbellaceae</taxon>
        <taxon>Kribbella</taxon>
    </lineage>
</organism>
<keyword evidence="3" id="KW-1185">Reference proteome</keyword>
<dbReference type="SUPFAM" id="SSF63817">
    <property type="entry name" value="Sortase"/>
    <property type="match status" value="1"/>
</dbReference>
<dbReference type="GO" id="GO:0016787">
    <property type="term" value="F:hydrolase activity"/>
    <property type="evidence" value="ECO:0007669"/>
    <property type="project" value="UniProtKB-KW"/>
</dbReference>
<dbReference type="CDD" id="cd05829">
    <property type="entry name" value="Sortase_F"/>
    <property type="match status" value="1"/>
</dbReference>